<dbReference type="InterPro" id="IPR009858">
    <property type="entry name" value="DUF1415"/>
</dbReference>
<keyword evidence="2" id="KW-1185">Reference proteome</keyword>
<gene>
    <name evidence="1" type="ORF">GCM10022212_23180</name>
</gene>
<dbReference type="Proteomes" id="UP001501353">
    <property type="component" value="Unassembled WGS sequence"/>
</dbReference>
<accession>A0ABP7TEJ0</accession>
<dbReference type="RefSeq" id="WP_344763467.1">
    <property type="nucleotide sequence ID" value="NZ_BAAAZE010000008.1"/>
</dbReference>
<sequence length="198" mass="21999">MPTTIPDDSTIIHATRHWLEAAVIGLNLCPFAKAVHVREQIRYVVSSATTEHDLLDVLTSELRALSEADPAQVETTLLIHPAMLTDFLDYNEFLDVADQALCDLELDGILQIASFHPQYQFAGTQADDIDNYTNRSPYPTLHLLRESSLDRAVAAFPEAATIFERNIDTLRRLGHQGWNDLGVEPADDASSKRADKSA</sequence>
<organism evidence="1 2">
    <name type="scientific">Actimicrobium antarcticum</name>
    <dbReference type="NCBI Taxonomy" id="1051899"/>
    <lineage>
        <taxon>Bacteria</taxon>
        <taxon>Pseudomonadati</taxon>
        <taxon>Pseudomonadota</taxon>
        <taxon>Betaproteobacteria</taxon>
        <taxon>Burkholderiales</taxon>
        <taxon>Oxalobacteraceae</taxon>
        <taxon>Actimicrobium</taxon>
    </lineage>
</organism>
<name>A0ABP7TEJ0_9BURK</name>
<comment type="caution">
    <text evidence="1">The sequence shown here is derived from an EMBL/GenBank/DDBJ whole genome shotgun (WGS) entry which is preliminary data.</text>
</comment>
<evidence type="ECO:0000313" key="2">
    <source>
        <dbReference type="Proteomes" id="UP001501353"/>
    </source>
</evidence>
<reference evidence="2" key="1">
    <citation type="journal article" date="2019" name="Int. J. Syst. Evol. Microbiol.">
        <title>The Global Catalogue of Microorganisms (GCM) 10K type strain sequencing project: providing services to taxonomists for standard genome sequencing and annotation.</title>
        <authorList>
            <consortium name="The Broad Institute Genomics Platform"/>
            <consortium name="The Broad Institute Genome Sequencing Center for Infectious Disease"/>
            <person name="Wu L."/>
            <person name="Ma J."/>
        </authorList>
    </citation>
    <scope>NUCLEOTIDE SEQUENCE [LARGE SCALE GENOMIC DNA]</scope>
    <source>
        <strain evidence="2">JCM 16673</strain>
    </source>
</reference>
<dbReference type="Pfam" id="PF07209">
    <property type="entry name" value="DUF1415"/>
    <property type="match status" value="1"/>
</dbReference>
<proteinExistence type="predicted"/>
<protein>
    <submittedName>
        <fullName evidence="1">DUF1415 domain-containing protein</fullName>
    </submittedName>
</protein>
<evidence type="ECO:0000313" key="1">
    <source>
        <dbReference type="EMBL" id="GAA4024882.1"/>
    </source>
</evidence>
<dbReference type="EMBL" id="BAAAZE010000008">
    <property type="protein sequence ID" value="GAA4024882.1"/>
    <property type="molecule type" value="Genomic_DNA"/>
</dbReference>